<feature type="compositionally biased region" description="Acidic residues" evidence="2">
    <location>
        <begin position="146"/>
        <end position="177"/>
    </location>
</feature>
<reference evidence="3" key="1">
    <citation type="submission" date="2023-06" db="EMBL/GenBank/DDBJ databases">
        <title>Survivors Of The Sea: Transcriptome response of Skeletonema marinoi to long-term dormancy.</title>
        <authorList>
            <person name="Pinder M.I.M."/>
            <person name="Kourtchenko O."/>
            <person name="Robertson E.K."/>
            <person name="Larsson T."/>
            <person name="Maumus F."/>
            <person name="Osuna-Cruz C.M."/>
            <person name="Vancaester E."/>
            <person name="Stenow R."/>
            <person name="Vandepoele K."/>
            <person name="Ploug H."/>
            <person name="Bruchert V."/>
            <person name="Godhe A."/>
            <person name="Topel M."/>
        </authorList>
    </citation>
    <scope>NUCLEOTIDE SEQUENCE</scope>
    <source>
        <strain evidence="3">R05AC</strain>
    </source>
</reference>
<evidence type="ECO:0000256" key="2">
    <source>
        <dbReference type="SAM" id="MobiDB-lite"/>
    </source>
</evidence>
<feature type="region of interest" description="Disordered" evidence="2">
    <location>
        <begin position="39"/>
        <end position="61"/>
    </location>
</feature>
<feature type="coiled-coil region" evidence="1">
    <location>
        <begin position="192"/>
        <end position="219"/>
    </location>
</feature>
<keyword evidence="1" id="KW-0175">Coiled coil</keyword>
<protein>
    <submittedName>
        <fullName evidence="3">Uncharacterized protein</fullName>
    </submittedName>
</protein>
<keyword evidence="4" id="KW-1185">Reference proteome</keyword>
<proteinExistence type="predicted"/>
<sequence length="386" mass="42929">MWQSLKSDFTEFVRAAGEEGGSAIATLDKKLNDLDDKLTEVTGGNRNEDDDSDDIDYTGGDANDVFVGQIDSNENVSPPDLTEISDAAMNVGKTAASFLAGVGEKVGGAATSIRMHQSMGRPPFVMAAVDDDDDEYVEGEVYNGQVDDEGEEEEELGWSESEEEEEEGSDSGDEVDFTNEGQSQLPLESLDVVKLRESLKNAEEERNQCMQLVEDRNQEICKLKVALDQRNNQSSFDSETDLRREVLWFKKLIAVTRQEESPAQLQSILSEMRDKGSNKHSVADLEMKIQSVKDSLATCYTKIDQSLLTREEVKQTALKERIGELEGIKYALHNEVRNNRDQIIQLELQQQELEEQSARETVELARPQNSPSSSTSSGVLIEEVLS</sequence>
<feature type="region of interest" description="Disordered" evidence="2">
    <location>
        <begin position="356"/>
        <end position="386"/>
    </location>
</feature>
<dbReference type="EMBL" id="JATAAI010000001">
    <property type="protein sequence ID" value="KAK1749111.1"/>
    <property type="molecule type" value="Genomic_DNA"/>
</dbReference>
<feature type="region of interest" description="Disordered" evidence="2">
    <location>
        <begin position="141"/>
        <end position="183"/>
    </location>
</feature>
<organism evidence="3 4">
    <name type="scientific">Skeletonema marinoi</name>
    <dbReference type="NCBI Taxonomy" id="267567"/>
    <lineage>
        <taxon>Eukaryota</taxon>
        <taxon>Sar</taxon>
        <taxon>Stramenopiles</taxon>
        <taxon>Ochrophyta</taxon>
        <taxon>Bacillariophyta</taxon>
        <taxon>Coscinodiscophyceae</taxon>
        <taxon>Thalassiosirophycidae</taxon>
        <taxon>Thalassiosirales</taxon>
        <taxon>Skeletonemataceae</taxon>
        <taxon>Skeletonema</taxon>
        <taxon>Skeletonema marinoi-dohrnii complex</taxon>
    </lineage>
</organism>
<evidence type="ECO:0000313" key="4">
    <source>
        <dbReference type="Proteomes" id="UP001224775"/>
    </source>
</evidence>
<evidence type="ECO:0000256" key="1">
    <source>
        <dbReference type="SAM" id="Coils"/>
    </source>
</evidence>
<dbReference type="AlphaFoldDB" id="A0AAD9DII1"/>
<dbReference type="Proteomes" id="UP001224775">
    <property type="component" value="Unassembled WGS sequence"/>
</dbReference>
<comment type="caution">
    <text evidence="3">The sequence shown here is derived from an EMBL/GenBank/DDBJ whole genome shotgun (WGS) entry which is preliminary data.</text>
</comment>
<evidence type="ECO:0000313" key="3">
    <source>
        <dbReference type="EMBL" id="KAK1749111.1"/>
    </source>
</evidence>
<accession>A0AAD9DII1</accession>
<gene>
    <name evidence="3" type="ORF">QTG54_001050</name>
</gene>
<name>A0AAD9DII1_9STRA</name>